<organism evidence="1 2">
    <name type="scientific">Terriglobus albidus</name>
    <dbReference type="NCBI Taxonomy" id="1592106"/>
    <lineage>
        <taxon>Bacteria</taxon>
        <taxon>Pseudomonadati</taxon>
        <taxon>Acidobacteriota</taxon>
        <taxon>Terriglobia</taxon>
        <taxon>Terriglobales</taxon>
        <taxon>Acidobacteriaceae</taxon>
        <taxon>Terriglobus</taxon>
    </lineage>
</organism>
<evidence type="ECO:0000313" key="2">
    <source>
        <dbReference type="Proteomes" id="UP000321820"/>
    </source>
</evidence>
<sequence>MQMIRSGGTMLKQVCWLAVACSVVHAQERSIAGDWIVDFDYLGSKMYDRALIQDANGSLSGSLLGQPFVGTRTGTKVSFHSTNGSVSGEAIVTGDRFQGSEIIRLGPQDPHPLKLTFVATRVPPRPARPPITHDFTPSVFYRSFSALNPPALHIAPGDTVRTETVDNAGVDGENIRRTAGGDPQTGPFYVDSAMPGDILAVHILKLTLNRDTAQSDDVISYSAMNRDLAVMTKDNRSAVTWHLDRKRMVGWPENRSGHLSAFEVPLRPMLGGVGTATIPGPPAPPTFDSSSSGGNIDFNEIEAGSTVYLPVNVPGGLLYIGDGHALQGDGELNGSALETSMDVEFSVDLISNKSIKTPRVETSAYVAAIGFDGSVDGALRAATDGMADWLAKDYGLTPSEIGQVLGVAAEYRIAEVADRNAGVVLKIRKDLLMKLNK</sequence>
<dbReference type="InterPro" id="IPR004304">
    <property type="entry name" value="FmdA_AmdA"/>
</dbReference>
<dbReference type="PANTHER" id="PTHR31891:SF1">
    <property type="entry name" value="FORMAMIDASE C869.04-RELATED"/>
    <property type="match status" value="1"/>
</dbReference>
<dbReference type="Gene3D" id="2.60.120.580">
    <property type="entry name" value="Acetamidase/Formamidase-like domains"/>
    <property type="match status" value="1"/>
</dbReference>
<accession>A0A5B9E7W4</accession>
<keyword evidence="2" id="KW-1185">Reference proteome</keyword>
<reference evidence="1 2" key="1">
    <citation type="submission" date="2019-08" db="EMBL/GenBank/DDBJ databases">
        <title>Complete genome sequence of Terriglobus albidus strain ORNL.</title>
        <authorList>
            <person name="Podar M."/>
        </authorList>
    </citation>
    <scope>NUCLEOTIDE SEQUENCE [LARGE SCALE GENOMIC DNA]</scope>
    <source>
        <strain evidence="1 2">ORNL</strain>
    </source>
</reference>
<dbReference type="AlphaFoldDB" id="A0A5B9E7W4"/>
<dbReference type="Pfam" id="PF03069">
    <property type="entry name" value="FmdA_AmdA"/>
    <property type="match status" value="1"/>
</dbReference>
<dbReference type="Gene3D" id="3.10.28.20">
    <property type="entry name" value="Acetamidase/Formamidase-like domains"/>
    <property type="match status" value="1"/>
</dbReference>
<dbReference type="OrthoDB" id="9811740at2"/>
<dbReference type="GO" id="GO:0016811">
    <property type="term" value="F:hydrolase activity, acting on carbon-nitrogen (but not peptide) bonds, in linear amides"/>
    <property type="evidence" value="ECO:0007669"/>
    <property type="project" value="InterPro"/>
</dbReference>
<protein>
    <submittedName>
        <fullName evidence="1">Acetamidase</fullName>
    </submittedName>
</protein>
<dbReference type="SUPFAM" id="SSF141130">
    <property type="entry name" value="Acetamidase/Formamidase-like"/>
    <property type="match status" value="1"/>
</dbReference>
<dbReference type="Proteomes" id="UP000321820">
    <property type="component" value="Chromosome"/>
</dbReference>
<dbReference type="EMBL" id="CP042806">
    <property type="protein sequence ID" value="QEE27255.1"/>
    <property type="molecule type" value="Genomic_DNA"/>
</dbReference>
<evidence type="ECO:0000313" key="1">
    <source>
        <dbReference type="EMBL" id="QEE27255.1"/>
    </source>
</evidence>
<name>A0A5B9E7W4_9BACT</name>
<proteinExistence type="predicted"/>
<gene>
    <name evidence="1" type="ORF">FTW19_04060</name>
</gene>
<dbReference type="KEGG" id="talb:FTW19_04060"/>
<dbReference type="PANTHER" id="PTHR31891">
    <property type="entry name" value="FORMAMIDASE C869.04-RELATED"/>
    <property type="match status" value="1"/>
</dbReference>